<dbReference type="Proteomes" id="UP001054252">
    <property type="component" value="Unassembled WGS sequence"/>
</dbReference>
<dbReference type="EMBL" id="BPVZ01000326">
    <property type="protein sequence ID" value="GKV49904.1"/>
    <property type="molecule type" value="Genomic_DNA"/>
</dbReference>
<organism evidence="1 2">
    <name type="scientific">Rubroshorea leprosula</name>
    <dbReference type="NCBI Taxonomy" id="152421"/>
    <lineage>
        <taxon>Eukaryota</taxon>
        <taxon>Viridiplantae</taxon>
        <taxon>Streptophyta</taxon>
        <taxon>Embryophyta</taxon>
        <taxon>Tracheophyta</taxon>
        <taxon>Spermatophyta</taxon>
        <taxon>Magnoliopsida</taxon>
        <taxon>eudicotyledons</taxon>
        <taxon>Gunneridae</taxon>
        <taxon>Pentapetalae</taxon>
        <taxon>rosids</taxon>
        <taxon>malvids</taxon>
        <taxon>Malvales</taxon>
        <taxon>Dipterocarpaceae</taxon>
        <taxon>Rubroshorea</taxon>
    </lineage>
</organism>
<evidence type="ECO:0000313" key="1">
    <source>
        <dbReference type="EMBL" id="GKV49904.1"/>
    </source>
</evidence>
<protein>
    <submittedName>
        <fullName evidence="1">Uncharacterized protein</fullName>
    </submittedName>
</protein>
<accession>A0AAV5ML86</accession>
<comment type="caution">
    <text evidence="1">The sequence shown here is derived from an EMBL/GenBank/DDBJ whole genome shotgun (WGS) entry which is preliminary data.</text>
</comment>
<gene>
    <name evidence="1" type="ORF">SLEP1_g56628</name>
</gene>
<dbReference type="AlphaFoldDB" id="A0AAV5ML86"/>
<name>A0AAV5ML86_9ROSI</name>
<evidence type="ECO:0000313" key="2">
    <source>
        <dbReference type="Proteomes" id="UP001054252"/>
    </source>
</evidence>
<keyword evidence="2" id="KW-1185">Reference proteome</keyword>
<sequence>MATTRVLLLGRVYRQKHLCSSTSVMPQIHQPQQSQRITGKQITPCQLPCPAAVLVIYTGQSLLVMST</sequence>
<proteinExistence type="predicted"/>
<reference evidence="1 2" key="1">
    <citation type="journal article" date="2021" name="Commun. Biol.">
        <title>The genome of Shorea leprosula (Dipterocarpaceae) highlights the ecological relevance of drought in aseasonal tropical rainforests.</title>
        <authorList>
            <person name="Ng K.K.S."/>
            <person name="Kobayashi M.J."/>
            <person name="Fawcett J.A."/>
            <person name="Hatakeyama M."/>
            <person name="Paape T."/>
            <person name="Ng C.H."/>
            <person name="Ang C.C."/>
            <person name="Tnah L.H."/>
            <person name="Lee C.T."/>
            <person name="Nishiyama T."/>
            <person name="Sese J."/>
            <person name="O'Brien M.J."/>
            <person name="Copetti D."/>
            <person name="Mohd Noor M.I."/>
            <person name="Ong R.C."/>
            <person name="Putra M."/>
            <person name="Sireger I.Z."/>
            <person name="Indrioko S."/>
            <person name="Kosugi Y."/>
            <person name="Izuno A."/>
            <person name="Isagi Y."/>
            <person name="Lee S.L."/>
            <person name="Shimizu K.K."/>
        </authorList>
    </citation>
    <scope>NUCLEOTIDE SEQUENCE [LARGE SCALE GENOMIC DNA]</scope>
    <source>
        <strain evidence="1">214</strain>
    </source>
</reference>